<keyword evidence="1" id="KW-0472">Membrane</keyword>
<dbReference type="Proteomes" id="UP000253383">
    <property type="component" value="Unassembled WGS sequence"/>
</dbReference>
<dbReference type="Pfam" id="PF22827">
    <property type="entry name" value="GldL_N"/>
    <property type="match status" value="1"/>
</dbReference>
<dbReference type="InterPro" id="IPR055087">
    <property type="entry name" value="GldL-like_N"/>
</dbReference>
<feature type="transmembrane region" description="Helical" evidence="1">
    <location>
        <begin position="45"/>
        <end position="62"/>
    </location>
</feature>
<dbReference type="InterPro" id="IPR019852">
    <property type="entry name" value="Motility-assoc_prot_GldL"/>
</dbReference>
<gene>
    <name evidence="3" type="primary">gldL</name>
    <name evidence="3" type="ORF">DUE52_01275</name>
</gene>
<evidence type="ECO:0000259" key="2">
    <source>
        <dbReference type="Pfam" id="PF22827"/>
    </source>
</evidence>
<dbReference type="AlphaFoldDB" id="A0A368JW50"/>
<dbReference type="RefSeq" id="WP_114404118.1">
    <property type="nucleotide sequence ID" value="NZ_QOWE01000001.1"/>
</dbReference>
<sequence length="275" mass="30202">MAKKNGNGSSVFFDKILPTMYSLGAAVVILGALGKIQHWEGGGTILTIGLLTEVAIFVLFAFQTFAQKTQKEPDWERVYPELSDDYDGELPQRRPALQSNGLTANMDKMLADAKVSPEIFEKLGTGLRSFTDTVGKMRDVSDATIATNEYTQNVRQAASSINEMNKSYGVAVTSMNAMADATQDAKEYRTQFQKITQSMGALNAVYELELQDTNKHLKAMNAFYGNLTSAMENMSEASRDTQQFKSEMSKLTNNLSSLNNVYGSMLTAMRGNGAK</sequence>
<organism evidence="3 4">
    <name type="scientific">Larkinella punicea</name>
    <dbReference type="NCBI Taxonomy" id="2315727"/>
    <lineage>
        <taxon>Bacteria</taxon>
        <taxon>Pseudomonadati</taxon>
        <taxon>Bacteroidota</taxon>
        <taxon>Cytophagia</taxon>
        <taxon>Cytophagales</taxon>
        <taxon>Spirosomataceae</taxon>
        <taxon>Larkinella</taxon>
    </lineage>
</organism>
<feature type="transmembrane region" description="Helical" evidence="1">
    <location>
        <begin position="12"/>
        <end position="33"/>
    </location>
</feature>
<keyword evidence="4" id="KW-1185">Reference proteome</keyword>
<comment type="caution">
    <text evidence="3">The sequence shown here is derived from an EMBL/GenBank/DDBJ whole genome shotgun (WGS) entry which is preliminary data.</text>
</comment>
<protein>
    <submittedName>
        <fullName evidence="3">Gliding motility protein GldL</fullName>
    </submittedName>
</protein>
<accession>A0A368JW50</accession>
<reference evidence="3 4" key="1">
    <citation type="submission" date="2018-07" db="EMBL/GenBank/DDBJ databases">
        <title>Genome analysis of Larkinella rosea.</title>
        <authorList>
            <person name="Zhou Z."/>
            <person name="Wang G."/>
        </authorList>
    </citation>
    <scope>NUCLEOTIDE SEQUENCE [LARGE SCALE GENOMIC DNA]</scope>
    <source>
        <strain evidence="4">zzj9</strain>
    </source>
</reference>
<dbReference type="OrthoDB" id="1466660at2"/>
<evidence type="ECO:0000256" key="1">
    <source>
        <dbReference type="SAM" id="Phobius"/>
    </source>
</evidence>
<name>A0A368JW50_9BACT</name>
<keyword evidence="1" id="KW-0812">Transmembrane</keyword>
<dbReference type="NCBIfam" id="TIGR03513">
    <property type="entry name" value="GldL_gliding"/>
    <property type="match status" value="1"/>
</dbReference>
<evidence type="ECO:0000313" key="4">
    <source>
        <dbReference type="Proteomes" id="UP000253383"/>
    </source>
</evidence>
<keyword evidence="1" id="KW-1133">Transmembrane helix</keyword>
<proteinExistence type="predicted"/>
<evidence type="ECO:0000313" key="3">
    <source>
        <dbReference type="EMBL" id="RCR71585.1"/>
    </source>
</evidence>
<feature type="domain" description="Gliding motility protein GldL-like N-terminal" evidence="2">
    <location>
        <begin position="20"/>
        <end position="85"/>
    </location>
</feature>
<dbReference type="EMBL" id="QOWE01000001">
    <property type="protein sequence ID" value="RCR71585.1"/>
    <property type="molecule type" value="Genomic_DNA"/>
</dbReference>